<dbReference type="SMART" id="SM00181">
    <property type="entry name" value="EGF"/>
    <property type="match status" value="2"/>
</dbReference>
<comment type="caution">
    <text evidence="13">The sequence shown here is derived from an EMBL/GenBank/DDBJ whole genome shotgun (WGS) entry which is preliminary data.</text>
</comment>
<feature type="compositionally biased region" description="Basic and acidic residues" evidence="10">
    <location>
        <begin position="734"/>
        <end position="748"/>
    </location>
</feature>
<dbReference type="PANTHER" id="PTHR10127">
    <property type="entry name" value="DISCOIDIN, CUB, EGF, LAMININ , AND ZINC METALLOPROTEASE DOMAIN CONTAINING"/>
    <property type="match status" value="1"/>
</dbReference>
<dbReference type="InterPro" id="IPR006026">
    <property type="entry name" value="Peptidase_Metallo"/>
</dbReference>
<name>A0ABQ9FEB7_TEGGR</name>
<keyword evidence="1 8" id="KW-0645">Protease</keyword>
<dbReference type="Gene3D" id="2.10.25.10">
    <property type="entry name" value="Laminin"/>
    <property type="match status" value="1"/>
</dbReference>
<feature type="domain" description="Peptidase M12A" evidence="12">
    <location>
        <begin position="125"/>
        <end position="329"/>
    </location>
</feature>
<evidence type="ECO:0000256" key="8">
    <source>
        <dbReference type="PROSITE-ProRule" id="PRU01211"/>
    </source>
</evidence>
<dbReference type="InterPro" id="IPR001506">
    <property type="entry name" value="Peptidase_M12A"/>
</dbReference>
<comment type="cofactor">
    <cofactor evidence="8 9">
        <name>Zn(2+)</name>
        <dbReference type="ChEBI" id="CHEBI:29105"/>
    </cofactor>
    <text evidence="8 9">Binds 1 zinc ion per subunit.</text>
</comment>
<dbReference type="Pfam" id="PF01400">
    <property type="entry name" value="Astacin"/>
    <property type="match status" value="1"/>
</dbReference>
<dbReference type="EMBL" id="JARBDR010000337">
    <property type="protein sequence ID" value="KAJ8314561.1"/>
    <property type="molecule type" value="Genomic_DNA"/>
</dbReference>
<evidence type="ECO:0000256" key="10">
    <source>
        <dbReference type="SAM" id="MobiDB-lite"/>
    </source>
</evidence>
<dbReference type="SMART" id="SM00235">
    <property type="entry name" value="ZnMc"/>
    <property type="match status" value="1"/>
</dbReference>
<comment type="caution">
    <text evidence="7">Lacks conserved residue(s) required for the propagation of feature annotation.</text>
</comment>
<evidence type="ECO:0000256" key="6">
    <source>
        <dbReference type="ARBA" id="ARBA00023157"/>
    </source>
</evidence>
<evidence type="ECO:0000256" key="3">
    <source>
        <dbReference type="ARBA" id="ARBA00022801"/>
    </source>
</evidence>
<gene>
    <name evidence="13" type="ORF">KUTeg_006711</name>
</gene>
<feature type="compositionally biased region" description="Basic and acidic residues" evidence="10">
    <location>
        <begin position="681"/>
        <end position="691"/>
    </location>
</feature>
<feature type="binding site" evidence="8">
    <location>
        <position position="239"/>
    </location>
    <ligand>
        <name>Zn(2+)</name>
        <dbReference type="ChEBI" id="CHEBI:29105"/>
        <note>catalytic</note>
    </ligand>
</feature>
<feature type="disulfide bond" evidence="7">
    <location>
        <begin position="451"/>
        <end position="468"/>
    </location>
</feature>
<feature type="compositionally biased region" description="Acidic residues" evidence="10">
    <location>
        <begin position="17"/>
        <end position="30"/>
    </location>
</feature>
<dbReference type="Proteomes" id="UP001217089">
    <property type="component" value="Unassembled WGS sequence"/>
</dbReference>
<feature type="domain" description="EGF-like" evidence="11">
    <location>
        <begin position="442"/>
        <end position="477"/>
    </location>
</feature>
<dbReference type="EC" id="3.4.24.-" evidence="9"/>
<dbReference type="InterPro" id="IPR013320">
    <property type="entry name" value="ConA-like_dom_sf"/>
</dbReference>
<feature type="compositionally biased region" description="Basic and acidic residues" evidence="10">
    <location>
        <begin position="709"/>
        <end position="724"/>
    </location>
</feature>
<organism evidence="13 14">
    <name type="scientific">Tegillarca granosa</name>
    <name type="common">Malaysian cockle</name>
    <name type="synonym">Anadara granosa</name>
    <dbReference type="NCBI Taxonomy" id="220873"/>
    <lineage>
        <taxon>Eukaryota</taxon>
        <taxon>Metazoa</taxon>
        <taxon>Spiralia</taxon>
        <taxon>Lophotrochozoa</taxon>
        <taxon>Mollusca</taxon>
        <taxon>Bivalvia</taxon>
        <taxon>Autobranchia</taxon>
        <taxon>Pteriomorphia</taxon>
        <taxon>Arcoida</taxon>
        <taxon>Arcoidea</taxon>
        <taxon>Arcidae</taxon>
        <taxon>Tegillarca</taxon>
    </lineage>
</organism>
<keyword evidence="2 8" id="KW-0479">Metal-binding</keyword>
<dbReference type="CDD" id="cd00054">
    <property type="entry name" value="EGF_CA"/>
    <property type="match status" value="1"/>
</dbReference>
<feature type="compositionally biased region" description="Basic and acidic residues" evidence="10">
    <location>
        <begin position="109"/>
        <end position="120"/>
    </location>
</feature>
<evidence type="ECO:0000256" key="4">
    <source>
        <dbReference type="ARBA" id="ARBA00022833"/>
    </source>
</evidence>
<sequence length="783" mass="88338">MVLTSAARILLKHEDKVIEEERELQEEMPEESFLFRKRSSETGGHGHDIDNPATGLHEKDKEFEKEENNEEVIGENNNGNNGKGETKGKKRQEEEKREEKEEEEEEEKGEERERTKNKNRLTERNFPADYTFANGRLWPNGVVPYAVDETSYSTEISSFNSLLGQTIELFDRETCISFKPKTDSLLQSLGHQNFVTFYNGSGCSSPVGVSSGKISINYPGCTYVGTFFHEMCHTIGMMHEQSRIDRNLQMLVKWANIKNGKQGNFVKSNTKTHDNVDLHSVMQYSLWSFSKNNEQTITLKNDDYQFLVNSNRNYSFYDIADINYVYQCSDSCTTKPACKYYGFVNKDCKCRCPDGLKGDLCNEIDGNCGGFIDLTSGSSQNITSSNWPNQHNAPADHRVKVKILEMDLAYTAKSNLMMIKFDSLYANDKPPAKGFKLEATAFKSGCLKRPCKMGGTCVEGNNDFTYTCVCPPGYSGEMDNVPANDSGVYAYVSWPGNPSKMVSDVNFEATDRCLVFDYYNTGTLKVFYESSDFSGRREALATGTTSEWTKANVHFPNVNGLKITFEGEYGDGNLKAVDNVVIVPGVCANLTSFTCSSEPENSCFLTDADNDDQNWKVQTLQTPSSGTGPSSAFQGNYYRYLEASYVEPGKKAILINSMRDLPVLTSAARILLKHEDKATGLHEKDKEFEKEENNEEVIGENNNGNNGKGETKGKKRQEEEKREEKEEEEEEEKVEERERTKNKNRLTERNFPADYTFANGRLWPNGVVPYAVDETSYSGYLLS</sequence>
<evidence type="ECO:0000256" key="1">
    <source>
        <dbReference type="ARBA" id="ARBA00022670"/>
    </source>
</evidence>
<keyword evidence="5 8" id="KW-0482">Metalloprotease</keyword>
<keyword evidence="6 7" id="KW-1015">Disulfide bond</keyword>
<feature type="binding site" evidence="8">
    <location>
        <position position="233"/>
    </location>
    <ligand>
        <name>Zn(2+)</name>
        <dbReference type="ChEBI" id="CHEBI:29105"/>
        <note>catalytic</note>
    </ligand>
</feature>
<evidence type="ECO:0000313" key="14">
    <source>
        <dbReference type="Proteomes" id="UP001217089"/>
    </source>
</evidence>
<keyword evidence="14" id="KW-1185">Reference proteome</keyword>
<evidence type="ECO:0000256" key="5">
    <source>
        <dbReference type="ARBA" id="ARBA00023049"/>
    </source>
</evidence>
<dbReference type="Gene3D" id="3.40.390.10">
    <property type="entry name" value="Collagenase (Catalytic Domain)"/>
    <property type="match status" value="1"/>
</dbReference>
<keyword evidence="7" id="KW-0245">EGF-like domain</keyword>
<feature type="region of interest" description="Disordered" evidence="10">
    <location>
        <begin position="681"/>
        <end position="755"/>
    </location>
</feature>
<keyword evidence="3 8" id="KW-0378">Hydrolase</keyword>
<dbReference type="SUPFAM" id="SSF49899">
    <property type="entry name" value="Concanavalin A-like lectins/glucanases"/>
    <property type="match status" value="1"/>
</dbReference>
<dbReference type="PANTHER" id="PTHR10127:SF780">
    <property type="entry name" value="METALLOENDOPEPTIDASE"/>
    <property type="match status" value="1"/>
</dbReference>
<proteinExistence type="predicted"/>
<dbReference type="InterPro" id="IPR000742">
    <property type="entry name" value="EGF"/>
</dbReference>
<dbReference type="SUPFAM" id="SSF57196">
    <property type="entry name" value="EGF/Laminin"/>
    <property type="match status" value="1"/>
</dbReference>
<dbReference type="PRINTS" id="PR00480">
    <property type="entry name" value="ASTACIN"/>
</dbReference>
<feature type="compositionally biased region" description="Basic and acidic residues" evidence="10">
    <location>
        <begin position="84"/>
        <end position="99"/>
    </location>
</feature>
<reference evidence="13 14" key="1">
    <citation type="submission" date="2022-12" db="EMBL/GenBank/DDBJ databases">
        <title>Chromosome-level genome of Tegillarca granosa.</title>
        <authorList>
            <person name="Kim J."/>
        </authorList>
    </citation>
    <scope>NUCLEOTIDE SEQUENCE [LARGE SCALE GENOMIC DNA]</scope>
    <source>
        <strain evidence="13">Teg-2019</strain>
        <tissue evidence="13">Adductor muscle</tissue>
    </source>
</reference>
<dbReference type="Pfam" id="PF00008">
    <property type="entry name" value="EGF"/>
    <property type="match status" value="1"/>
</dbReference>
<evidence type="ECO:0000256" key="2">
    <source>
        <dbReference type="ARBA" id="ARBA00022723"/>
    </source>
</evidence>
<dbReference type="PROSITE" id="PS51864">
    <property type="entry name" value="ASTACIN"/>
    <property type="match status" value="1"/>
</dbReference>
<evidence type="ECO:0000256" key="9">
    <source>
        <dbReference type="RuleBase" id="RU361183"/>
    </source>
</evidence>
<feature type="binding site" evidence="8">
    <location>
        <position position="229"/>
    </location>
    <ligand>
        <name>Zn(2+)</name>
        <dbReference type="ChEBI" id="CHEBI:29105"/>
        <note>catalytic</note>
    </ligand>
</feature>
<dbReference type="PROSITE" id="PS50026">
    <property type="entry name" value="EGF_3"/>
    <property type="match status" value="1"/>
</dbReference>
<protein>
    <recommendedName>
        <fullName evidence="9">Metalloendopeptidase</fullName>
        <ecNumber evidence="9">3.4.24.-</ecNumber>
    </recommendedName>
</protein>
<dbReference type="SUPFAM" id="SSF55486">
    <property type="entry name" value="Metalloproteases ('zincins'), catalytic domain"/>
    <property type="match status" value="1"/>
</dbReference>
<keyword evidence="4 8" id="KW-0862">Zinc</keyword>
<evidence type="ECO:0000256" key="7">
    <source>
        <dbReference type="PROSITE-ProRule" id="PRU00076"/>
    </source>
</evidence>
<dbReference type="InterPro" id="IPR024079">
    <property type="entry name" value="MetalloPept_cat_dom_sf"/>
</dbReference>
<feature type="region of interest" description="Disordered" evidence="10">
    <location>
        <begin position="1"/>
        <end position="120"/>
    </location>
</feature>
<accession>A0ABQ9FEB7</accession>
<evidence type="ECO:0000313" key="13">
    <source>
        <dbReference type="EMBL" id="KAJ8314561.1"/>
    </source>
</evidence>
<feature type="compositionally biased region" description="Basic and acidic residues" evidence="10">
    <location>
        <begin position="38"/>
        <end position="66"/>
    </location>
</feature>
<evidence type="ECO:0000259" key="12">
    <source>
        <dbReference type="PROSITE" id="PS51864"/>
    </source>
</evidence>
<feature type="active site" evidence="8">
    <location>
        <position position="230"/>
    </location>
</feature>
<evidence type="ECO:0000259" key="11">
    <source>
        <dbReference type="PROSITE" id="PS50026"/>
    </source>
</evidence>